<dbReference type="Proteomes" id="UP000681722">
    <property type="component" value="Unassembled WGS sequence"/>
</dbReference>
<proteinExistence type="predicted"/>
<protein>
    <submittedName>
        <fullName evidence="1">Uncharacterized protein</fullName>
    </submittedName>
</protein>
<reference evidence="1" key="1">
    <citation type="submission" date="2021-02" db="EMBL/GenBank/DDBJ databases">
        <authorList>
            <person name="Nowell W R."/>
        </authorList>
    </citation>
    <scope>NUCLEOTIDE SEQUENCE</scope>
</reference>
<name>A0A814WSC3_9BILA</name>
<dbReference type="EMBL" id="CAJOBC010008833">
    <property type="protein sequence ID" value="CAF3972107.1"/>
    <property type="molecule type" value="Genomic_DNA"/>
</dbReference>
<comment type="caution">
    <text evidence="1">The sequence shown here is derived from an EMBL/GenBank/DDBJ whole genome shotgun (WGS) entry which is preliminary data.</text>
</comment>
<evidence type="ECO:0000313" key="4">
    <source>
        <dbReference type="EMBL" id="CAF4377059.1"/>
    </source>
</evidence>
<evidence type="ECO:0000313" key="3">
    <source>
        <dbReference type="EMBL" id="CAF3972107.1"/>
    </source>
</evidence>
<dbReference type="Proteomes" id="UP000663829">
    <property type="component" value="Unassembled WGS sequence"/>
</dbReference>
<sequence length="72" mass="7625">MTAAFSCQSGWPPITGTHGRLSRRQSLLVTGEPPTADANGRLGRQQPALMTASAADDRAVSGFFCVLGHRIK</sequence>
<gene>
    <name evidence="1" type="ORF">GPM918_LOCUS24060</name>
    <name evidence="2" type="ORF">OVA965_LOCUS40835</name>
    <name evidence="3" type="ORF">SRO942_LOCUS24059</name>
    <name evidence="4" type="ORF">TMI583_LOCUS42344</name>
</gene>
<evidence type="ECO:0000313" key="2">
    <source>
        <dbReference type="EMBL" id="CAF1578567.1"/>
    </source>
</evidence>
<evidence type="ECO:0000313" key="1">
    <source>
        <dbReference type="EMBL" id="CAF1207937.1"/>
    </source>
</evidence>
<dbReference type="EMBL" id="CAJNOQ010008832">
    <property type="protein sequence ID" value="CAF1207937.1"/>
    <property type="molecule type" value="Genomic_DNA"/>
</dbReference>
<evidence type="ECO:0000313" key="5">
    <source>
        <dbReference type="Proteomes" id="UP000663829"/>
    </source>
</evidence>
<dbReference type="EMBL" id="CAJOBA010068371">
    <property type="protein sequence ID" value="CAF4377059.1"/>
    <property type="molecule type" value="Genomic_DNA"/>
</dbReference>
<keyword evidence="5" id="KW-1185">Reference proteome</keyword>
<dbReference type="Proteomes" id="UP000677228">
    <property type="component" value="Unassembled WGS sequence"/>
</dbReference>
<dbReference type="EMBL" id="CAJNOK010045369">
    <property type="protein sequence ID" value="CAF1578567.1"/>
    <property type="molecule type" value="Genomic_DNA"/>
</dbReference>
<dbReference type="Proteomes" id="UP000682733">
    <property type="component" value="Unassembled WGS sequence"/>
</dbReference>
<organism evidence="1 5">
    <name type="scientific">Didymodactylos carnosus</name>
    <dbReference type="NCBI Taxonomy" id="1234261"/>
    <lineage>
        <taxon>Eukaryota</taxon>
        <taxon>Metazoa</taxon>
        <taxon>Spiralia</taxon>
        <taxon>Gnathifera</taxon>
        <taxon>Rotifera</taxon>
        <taxon>Eurotatoria</taxon>
        <taxon>Bdelloidea</taxon>
        <taxon>Philodinida</taxon>
        <taxon>Philodinidae</taxon>
        <taxon>Didymodactylos</taxon>
    </lineage>
</organism>
<dbReference type="AlphaFoldDB" id="A0A814WSC3"/>
<accession>A0A814WSC3</accession>